<feature type="domain" description="N-acetyltransferase" evidence="1">
    <location>
        <begin position="1"/>
        <end position="93"/>
    </location>
</feature>
<dbReference type="InterPro" id="IPR045057">
    <property type="entry name" value="Gcn5-rel_NAT"/>
</dbReference>
<dbReference type="Pfam" id="PF14542">
    <property type="entry name" value="Acetyltransf_CG"/>
    <property type="match status" value="1"/>
</dbReference>
<dbReference type="PROSITE" id="PS51729">
    <property type="entry name" value="GNAT_YJDJ"/>
    <property type="match status" value="1"/>
</dbReference>
<dbReference type="PROSITE" id="PS51186">
    <property type="entry name" value="GNAT"/>
    <property type="match status" value="1"/>
</dbReference>
<dbReference type="PANTHER" id="PTHR31435:SF9">
    <property type="entry name" value="PROTEIN NATD1"/>
    <property type="match status" value="1"/>
</dbReference>
<evidence type="ECO:0000313" key="3">
    <source>
        <dbReference type="EMBL" id="PZP45298.1"/>
    </source>
</evidence>
<dbReference type="EMBL" id="QFOI01000273">
    <property type="protein sequence ID" value="PZP45298.1"/>
    <property type="molecule type" value="Genomic_DNA"/>
</dbReference>
<organism evidence="3 4">
    <name type="scientific">Pseudopedobacter saltans</name>
    <dbReference type="NCBI Taxonomy" id="151895"/>
    <lineage>
        <taxon>Bacteria</taxon>
        <taxon>Pseudomonadati</taxon>
        <taxon>Bacteroidota</taxon>
        <taxon>Sphingobacteriia</taxon>
        <taxon>Sphingobacteriales</taxon>
        <taxon>Sphingobacteriaceae</taxon>
        <taxon>Pseudopedobacter</taxon>
    </lineage>
</organism>
<gene>
    <name evidence="3" type="ORF">DI598_13455</name>
</gene>
<name>A0A2W5EPU7_9SPHI</name>
<dbReference type="AlphaFoldDB" id="A0A2W5EPU7"/>
<dbReference type="SUPFAM" id="SSF55729">
    <property type="entry name" value="Acyl-CoA N-acyltransferases (Nat)"/>
    <property type="match status" value="1"/>
</dbReference>
<dbReference type="InterPro" id="IPR016181">
    <property type="entry name" value="Acyl_CoA_acyltransferase"/>
</dbReference>
<evidence type="ECO:0000313" key="4">
    <source>
        <dbReference type="Proteomes" id="UP000249645"/>
    </source>
</evidence>
<dbReference type="Gene3D" id="3.40.630.30">
    <property type="match status" value="1"/>
</dbReference>
<dbReference type="InterPro" id="IPR031165">
    <property type="entry name" value="GNAT_YJDJ"/>
</dbReference>
<sequence length="93" mass="10563">MKISQVNTSKSGYFKAEVDGEEVGMMSYTWADDKRINIIHTGVEKEYTKRGIAKAMVMEGVKFARENGLKITPMCSYVRYVFEQDPSLEDVQG</sequence>
<dbReference type="Proteomes" id="UP000249645">
    <property type="component" value="Unassembled WGS sequence"/>
</dbReference>
<protein>
    <submittedName>
        <fullName evidence="3">GNAT family N-acetyltransferase</fullName>
    </submittedName>
</protein>
<dbReference type="InterPro" id="IPR000182">
    <property type="entry name" value="GNAT_dom"/>
</dbReference>
<reference evidence="3 4" key="1">
    <citation type="submission" date="2017-11" db="EMBL/GenBank/DDBJ databases">
        <title>Infants hospitalized years apart are colonized by the same room-sourced microbial strains.</title>
        <authorList>
            <person name="Brooks B."/>
            <person name="Olm M.R."/>
            <person name="Firek B.A."/>
            <person name="Baker R."/>
            <person name="Thomas B.C."/>
            <person name="Morowitz M.J."/>
            <person name="Banfield J.F."/>
        </authorList>
    </citation>
    <scope>NUCLEOTIDE SEQUENCE [LARGE SCALE GENOMIC DNA]</scope>
    <source>
        <strain evidence="3">S2_009_000_R2_76</strain>
    </source>
</reference>
<proteinExistence type="predicted"/>
<dbReference type="GO" id="GO:0016747">
    <property type="term" value="F:acyltransferase activity, transferring groups other than amino-acyl groups"/>
    <property type="evidence" value="ECO:0007669"/>
    <property type="project" value="InterPro"/>
</dbReference>
<accession>A0A2W5EPU7</accession>
<feature type="domain" description="N-acetyltransferase" evidence="2">
    <location>
        <begin position="6"/>
        <end position="93"/>
    </location>
</feature>
<evidence type="ECO:0000259" key="1">
    <source>
        <dbReference type="PROSITE" id="PS51186"/>
    </source>
</evidence>
<dbReference type="CDD" id="cd04301">
    <property type="entry name" value="NAT_SF"/>
    <property type="match status" value="1"/>
</dbReference>
<keyword evidence="3" id="KW-0808">Transferase</keyword>
<dbReference type="PANTHER" id="PTHR31435">
    <property type="entry name" value="PROTEIN NATD1"/>
    <property type="match status" value="1"/>
</dbReference>
<evidence type="ECO:0000259" key="2">
    <source>
        <dbReference type="PROSITE" id="PS51729"/>
    </source>
</evidence>
<comment type="caution">
    <text evidence="3">The sequence shown here is derived from an EMBL/GenBank/DDBJ whole genome shotgun (WGS) entry which is preliminary data.</text>
</comment>